<accession>A0A553JLW2</accession>
<comment type="caution">
    <text evidence="4">The sequence shown here is derived from an EMBL/GenBank/DDBJ whole genome shotgun (WGS) entry which is preliminary data.</text>
</comment>
<evidence type="ECO:0000313" key="4">
    <source>
        <dbReference type="EMBL" id="TRY13474.1"/>
    </source>
</evidence>
<dbReference type="RefSeq" id="WP_144041130.1">
    <property type="nucleotide sequence ID" value="NZ_BMPL01000017.1"/>
</dbReference>
<proteinExistence type="predicted"/>
<dbReference type="Proteomes" id="UP000318126">
    <property type="component" value="Unassembled WGS sequence"/>
</dbReference>
<name>A0A553JLW2_SHEHA</name>
<sequence length="183" mass="20083">MRLTLMILLISVTLMSQAAVYKWIDKDGNAHYSDEPVNNSQVVQFKSNTQNQVTPLPPQSGTMNSDTQEELAPSTKYTIGIQSPQEEATIRDNNGDITIMAAISPNLSSGDVLVILMDDKVMGNAQTTPIFSLKNIPRGEHTFIIKAVAQNGRQLASSSPRKIYLHRAIVNNSRKPTPYNKGG</sequence>
<evidence type="ECO:0000259" key="3">
    <source>
        <dbReference type="Pfam" id="PF13511"/>
    </source>
</evidence>
<evidence type="ECO:0000256" key="2">
    <source>
        <dbReference type="SAM" id="SignalP"/>
    </source>
</evidence>
<keyword evidence="2" id="KW-0732">Signal</keyword>
<dbReference type="OrthoDB" id="7062774at2"/>
<feature type="region of interest" description="Disordered" evidence="1">
    <location>
        <begin position="49"/>
        <end position="70"/>
    </location>
</feature>
<dbReference type="AlphaFoldDB" id="A0A553JLW2"/>
<feature type="chain" id="PRO_5022162552" evidence="2">
    <location>
        <begin position="19"/>
        <end position="183"/>
    </location>
</feature>
<dbReference type="EMBL" id="VKGK01000019">
    <property type="protein sequence ID" value="TRY13474.1"/>
    <property type="molecule type" value="Genomic_DNA"/>
</dbReference>
<evidence type="ECO:0000256" key="1">
    <source>
        <dbReference type="SAM" id="MobiDB-lite"/>
    </source>
</evidence>
<evidence type="ECO:0000313" key="5">
    <source>
        <dbReference type="Proteomes" id="UP000318126"/>
    </source>
</evidence>
<keyword evidence="5" id="KW-1185">Reference proteome</keyword>
<feature type="domain" description="DUF4124" evidence="3">
    <location>
        <begin position="8"/>
        <end position="59"/>
    </location>
</feature>
<feature type="compositionally biased region" description="Polar residues" evidence="1">
    <location>
        <begin position="49"/>
        <end position="66"/>
    </location>
</feature>
<dbReference type="Pfam" id="PF13511">
    <property type="entry name" value="DUF4124"/>
    <property type="match status" value="1"/>
</dbReference>
<gene>
    <name evidence="4" type="ORF">FN961_15275</name>
</gene>
<feature type="signal peptide" evidence="2">
    <location>
        <begin position="1"/>
        <end position="18"/>
    </location>
</feature>
<protein>
    <submittedName>
        <fullName evidence="4">DUF4124 domain-containing protein</fullName>
    </submittedName>
</protein>
<organism evidence="4 5">
    <name type="scientific">Shewanella hanedai</name>
    <name type="common">Alteromonas hanedai</name>
    <dbReference type="NCBI Taxonomy" id="25"/>
    <lineage>
        <taxon>Bacteria</taxon>
        <taxon>Pseudomonadati</taxon>
        <taxon>Pseudomonadota</taxon>
        <taxon>Gammaproteobacteria</taxon>
        <taxon>Alteromonadales</taxon>
        <taxon>Shewanellaceae</taxon>
        <taxon>Shewanella</taxon>
    </lineage>
</organism>
<reference evidence="5" key="1">
    <citation type="submission" date="2019-07" db="EMBL/GenBank/DDBJ databases">
        <title>Shewanella sp. YLB-08 draft genomic sequence.</title>
        <authorList>
            <person name="Yu L."/>
        </authorList>
    </citation>
    <scope>NUCLEOTIDE SEQUENCE [LARGE SCALE GENOMIC DNA]</scope>
    <source>
        <strain evidence="5">JCM 20706</strain>
    </source>
</reference>
<dbReference type="InterPro" id="IPR025392">
    <property type="entry name" value="DUF4124"/>
</dbReference>